<evidence type="ECO:0000313" key="1">
    <source>
        <dbReference type="EMBL" id="KKM90071.1"/>
    </source>
</evidence>
<proteinExistence type="predicted"/>
<sequence>MFKSERKRVEEAYIKLSELLDELQIKPTPLKKTKQDIQGNLNMELKVMKIDMVEVKDRAKRLNDCMGLLIRSYRRKPKQDEKRKTLIKFK</sequence>
<dbReference type="AlphaFoldDB" id="A0A0F9LSP4"/>
<organism evidence="1">
    <name type="scientific">marine sediment metagenome</name>
    <dbReference type="NCBI Taxonomy" id="412755"/>
    <lineage>
        <taxon>unclassified sequences</taxon>
        <taxon>metagenomes</taxon>
        <taxon>ecological metagenomes</taxon>
    </lineage>
</organism>
<gene>
    <name evidence="1" type="ORF">LCGC14_1242370</name>
</gene>
<dbReference type="EMBL" id="LAZR01006725">
    <property type="protein sequence ID" value="KKM90071.1"/>
    <property type="molecule type" value="Genomic_DNA"/>
</dbReference>
<name>A0A0F9LSP4_9ZZZZ</name>
<protein>
    <submittedName>
        <fullName evidence="1">Uncharacterized protein</fullName>
    </submittedName>
</protein>
<comment type="caution">
    <text evidence="1">The sequence shown here is derived from an EMBL/GenBank/DDBJ whole genome shotgun (WGS) entry which is preliminary data.</text>
</comment>
<accession>A0A0F9LSP4</accession>
<reference evidence="1" key="1">
    <citation type="journal article" date="2015" name="Nature">
        <title>Complex archaea that bridge the gap between prokaryotes and eukaryotes.</title>
        <authorList>
            <person name="Spang A."/>
            <person name="Saw J.H."/>
            <person name="Jorgensen S.L."/>
            <person name="Zaremba-Niedzwiedzka K."/>
            <person name="Martijn J."/>
            <person name="Lind A.E."/>
            <person name="van Eijk R."/>
            <person name="Schleper C."/>
            <person name="Guy L."/>
            <person name="Ettema T.J."/>
        </authorList>
    </citation>
    <scope>NUCLEOTIDE SEQUENCE</scope>
</reference>